<dbReference type="GeneID" id="98068282"/>
<proteinExistence type="predicted"/>
<comment type="caution">
    <text evidence="1">The sequence shown here is derived from an EMBL/GenBank/DDBJ whole genome shotgun (WGS) entry which is preliminary data.</text>
</comment>
<dbReference type="SUPFAM" id="SSF110849">
    <property type="entry name" value="ParB/Sulfiredoxin"/>
    <property type="match status" value="1"/>
</dbReference>
<dbReference type="PATRIC" id="fig|742817.3.peg.693"/>
<reference evidence="1 2" key="1">
    <citation type="submission" date="2012-01" db="EMBL/GenBank/DDBJ databases">
        <title>The Genome Sequence of Odoribacter laneus YIT 12061.</title>
        <authorList>
            <consortium name="The Broad Institute Genome Sequencing Platform"/>
            <person name="Earl A."/>
            <person name="Ward D."/>
            <person name="Feldgarden M."/>
            <person name="Gevers D."/>
            <person name="Morotomi M."/>
            <person name="Young S.K."/>
            <person name="Zeng Q."/>
            <person name="Gargeya S."/>
            <person name="Fitzgerald M."/>
            <person name="Haas B."/>
            <person name="Abouelleil A."/>
            <person name="Alvarado L."/>
            <person name="Arachchi H.M."/>
            <person name="Berlin A."/>
            <person name="Chapman S.B."/>
            <person name="Gearin G."/>
            <person name="Goldberg J."/>
            <person name="Griggs A."/>
            <person name="Gujja S."/>
            <person name="Hansen M."/>
            <person name="Heiman D."/>
            <person name="Howarth C."/>
            <person name="Larimer J."/>
            <person name="Lui A."/>
            <person name="MacDonald P.J.P."/>
            <person name="McCowen C."/>
            <person name="Montmayeur A."/>
            <person name="Murphy C."/>
            <person name="Neiman D."/>
            <person name="Pearson M."/>
            <person name="Priest M."/>
            <person name="Roberts A."/>
            <person name="Saif S."/>
            <person name="Shea T."/>
            <person name="Sisk P."/>
            <person name="Stolte C."/>
            <person name="Sykes S."/>
            <person name="Wortman J."/>
            <person name="Nusbaum C."/>
            <person name="Birren B."/>
        </authorList>
    </citation>
    <scope>NUCLEOTIDE SEQUENCE [LARGE SCALE GENOMIC DNA]</scope>
    <source>
        <strain evidence="1 2">YIT 12061</strain>
    </source>
</reference>
<dbReference type="STRING" id="742817.HMPREF9449_00651"/>
<sequence length="416" mass="48470">MKTREERIEYIRKSKQVAEEDSSNKNYYTIKQWRGKPLHRKILSIDSEFLMFRIENSRTEIQQLAYIRKKALSKDFFNDPESYYVQEAQEEILLEMVRTKGKDLLEDLKTRKQDDPCIITYDGFLVNGNRRTAALKYLDERYIDCVVLPEDTTPRDIYALEQQLQISQDFREEYHWINELRNIRRGTEELGFTEKELASNLRLEIRELRIKLRILDLIDAFLLWKNLSGAYDYSKLDDAKEVFQQLEKAIKKYNDSVTQSNLRNAVFTLIEKRPSAGRVYNYVMALIKHFDDVCLKIKEKQKVDNTVNSKANSSGESSLIDGLIGEDFQGEEMFDNSEHVDETANLLTDTIADVQAENKEKRDAEAVYNGVSNALRELHGLIIDQDTAKLDSVKMKLREIISVATSLLSEIDLSKD</sequence>
<keyword evidence="2" id="KW-1185">Reference proteome</keyword>
<organism evidence="1 2">
    <name type="scientific">Odoribacter laneus YIT 12061</name>
    <dbReference type="NCBI Taxonomy" id="742817"/>
    <lineage>
        <taxon>Bacteria</taxon>
        <taxon>Pseudomonadati</taxon>
        <taxon>Bacteroidota</taxon>
        <taxon>Bacteroidia</taxon>
        <taxon>Bacteroidales</taxon>
        <taxon>Odoribacteraceae</taxon>
        <taxon>Odoribacter</taxon>
    </lineage>
</organism>
<evidence type="ECO:0000313" key="1">
    <source>
        <dbReference type="EMBL" id="EHP50062.1"/>
    </source>
</evidence>
<name>H1DEG5_9BACT</name>
<dbReference type="InterPro" id="IPR036086">
    <property type="entry name" value="ParB/Sulfiredoxin_sf"/>
</dbReference>
<dbReference type="AlphaFoldDB" id="H1DEG5"/>
<protein>
    <submittedName>
        <fullName evidence="1">DNA phosphorothioation-dependent restriction protein DptG</fullName>
    </submittedName>
</protein>
<gene>
    <name evidence="1" type="ORF">HMPREF9449_00651</name>
</gene>
<dbReference type="HOGENOM" id="CLU_660288_0_0_10"/>
<dbReference type="EMBL" id="ADMC01000007">
    <property type="protein sequence ID" value="EHP50062.1"/>
    <property type="molecule type" value="Genomic_DNA"/>
</dbReference>
<dbReference type="eggNOG" id="ENOG503315E">
    <property type="taxonomic scope" value="Bacteria"/>
</dbReference>
<evidence type="ECO:0000313" key="2">
    <source>
        <dbReference type="Proteomes" id="UP000004892"/>
    </source>
</evidence>
<dbReference type="Proteomes" id="UP000004892">
    <property type="component" value="Unassembled WGS sequence"/>
</dbReference>
<dbReference type="RefSeq" id="WP_009135799.1">
    <property type="nucleotide sequence ID" value="NZ_JH594596.1"/>
</dbReference>
<accession>H1DEG5</accession>